<dbReference type="PANTHER" id="PTHR11361:SF20">
    <property type="entry name" value="MUTS PROTEIN HOMOLOG 5"/>
    <property type="match status" value="1"/>
</dbReference>
<evidence type="ECO:0000256" key="1">
    <source>
        <dbReference type="ARBA" id="ARBA00006271"/>
    </source>
</evidence>
<dbReference type="EMBL" id="JAVRRG010000179">
    <property type="protein sequence ID" value="KAK5079674.1"/>
    <property type="molecule type" value="Genomic_DNA"/>
</dbReference>
<sequence>MAPNQAMRSLSRPPSTYSTPTKRALPAPPIPDPQRRRVTIPSRPASAYSSQSTNQRTPAGTPAPIAPRGGPDTAQEDEDDALDHVIMALDKSGNTVGCSYYIAREGLLLCMEDIEDTDEGNINNLKLDIQPTVVLLSPRLEMPEQEVARSNSLDLSDNEEPALPYKLELRPTADFKYEQALQKLSATSTLEATPGVKFLVPGEHERYEEQNYADQMGLTDTRGRTLYISGCINLESRVSIGCAGAVITYLQRMRQSEHLQGDPAAEQAYLILRMEMFSLKDTMLMNLDTLSALQILQPESHPNAAKQGPGTSGAKESLSIYGLFYHLARTPQGKQRLRKMFLHPSTNMDIIHGRHDSVSVFARAENQDSLQKLSKSLTKVKNIGRIMIQLHKGIEGGNSNNGSIKFGVWSSLLDFCFHVIDITETLQEIRGIELVTMYRRLRNAFNRTEFQRLGKIM</sequence>
<comment type="caution">
    <text evidence="4">The sequence shown here is derived from an EMBL/GenBank/DDBJ whole genome shotgun (WGS) entry which is preliminary data.</text>
</comment>
<comment type="similarity">
    <text evidence="1">Belongs to the DNA mismatch repair MutS family.</text>
</comment>
<feature type="region of interest" description="Disordered" evidence="2">
    <location>
        <begin position="1"/>
        <end position="76"/>
    </location>
</feature>
<gene>
    <name evidence="4" type="ORF">LTR24_009061</name>
</gene>
<dbReference type="SUPFAM" id="SSF48334">
    <property type="entry name" value="DNA repair protein MutS, domain III"/>
    <property type="match status" value="1"/>
</dbReference>
<evidence type="ECO:0000256" key="2">
    <source>
        <dbReference type="SAM" id="MobiDB-lite"/>
    </source>
</evidence>
<protein>
    <recommendedName>
        <fullName evidence="3">DNA mismatch repair protein MutS core domain-containing protein</fullName>
    </recommendedName>
</protein>
<evidence type="ECO:0000313" key="4">
    <source>
        <dbReference type="EMBL" id="KAK5079674.1"/>
    </source>
</evidence>
<reference evidence="4 5" key="1">
    <citation type="submission" date="2023-08" db="EMBL/GenBank/DDBJ databases">
        <title>Black Yeasts Isolated from many extreme environments.</title>
        <authorList>
            <person name="Coleine C."/>
            <person name="Stajich J.E."/>
            <person name="Selbmann L."/>
        </authorList>
    </citation>
    <scope>NUCLEOTIDE SEQUENCE [LARGE SCALE GENOMIC DNA]</scope>
    <source>
        <strain evidence="4 5">CCFEE 5885</strain>
    </source>
</reference>
<dbReference type="InterPro" id="IPR045076">
    <property type="entry name" value="MutS"/>
</dbReference>
<dbReference type="PANTHER" id="PTHR11361">
    <property type="entry name" value="DNA MISMATCH REPAIR PROTEIN MUTS FAMILY MEMBER"/>
    <property type="match status" value="1"/>
</dbReference>
<dbReference type="Proteomes" id="UP001345013">
    <property type="component" value="Unassembled WGS sequence"/>
</dbReference>
<dbReference type="InterPro" id="IPR036187">
    <property type="entry name" value="DNA_mismatch_repair_MutS_sf"/>
</dbReference>
<organism evidence="4 5">
    <name type="scientific">Lithohypha guttulata</name>
    <dbReference type="NCBI Taxonomy" id="1690604"/>
    <lineage>
        <taxon>Eukaryota</taxon>
        <taxon>Fungi</taxon>
        <taxon>Dikarya</taxon>
        <taxon>Ascomycota</taxon>
        <taxon>Pezizomycotina</taxon>
        <taxon>Eurotiomycetes</taxon>
        <taxon>Chaetothyriomycetidae</taxon>
        <taxon>Chaetothyriales</taxon>
        <taxon>Trichomeriaceae</taxon>
        <taxon>Lithohypha</taxon>
    </lineage>
</organism>
<dbReference type="InterPro" id="IPR007696">
    <property type="entry name" value="DNA_mismatch_repair_MutS_core"/>
</dbReference>
<proteinExistence type="inferred from homology"/>
<feature type="domain" description="DNA mismatch repair protein MutS core" evidence="3">
    <location>
        <begin position="288"/>
        <end position="398"/>
    </location>
</feature>
<feature type="compositionally biased region" description="Polar residues" evidence="2">
    <location>
        <begin position="1"/>
        <end position="21"/>
    </location>
</feature>
<feature type="compositionally biased region" description="Polar residues" evidence="2">
    <location>
        <begin position="47"/>
        <end position="58"/>
    </location>
</feature>
<dbReference type="Pfam" id="PF05192">
    <property type="entry name" value="MutS_III"/>
    <property type="match status" value="1"/>
</dbReference>
<accession>A0ABR0JYV9</accession>
<evidence type="ECO:0000313" key="5">
    <source>
        <dbReference type="Proteomes" id="UP001345013"/>
    </source>
</evidence>
<evidence type="ECO:0000259" key="3">
    <source>
        <dbReference type="Pfam" id="PF05192"/>
    </source>
</evidence>
<dbReference type="Gene3D" id="1.10.1420.10">
    <property type="match status" value="1"/>
</dbReference>
<name>A0ABR0JYV9_9EURO</name>
<keyword evidence="5" id="KW-1185">Reference proteome</keyword>